<dbReference type="AlphaFoldDB" id="Q3ZAE0"/>
<proteinExistence type="predicted"/>
<keyword evidence="2" id="KW-1185">Reference proteome</keyword>
<protein>
    <submittedName>
        <fullName evidence="1">Uncharacterized protein</fullName>
    </submittedName>
</protein>
<dbReference type="Proteomes" id="UP000008289">
    <property type="component" value="Chromosome"/>
</dbReference>
<dbReference type="HOGENOM" id="CLU_3060777_0_0_0"/>
<name>Q3ZAE0_DEHM1</name>
<dbReference type="KEGG" id="det:DET0056"/>
<evidence type="ECO:0000313" key="2">
    <source>
        <dbReference type="Proteomes" id="UP000008289"/>
    </source>
</evidence>
<dbReference type="InParanoid" id="Q3ZAE0"/>
<accession>Q3ZAE0</accession>
<dbReference type="EMBL" id="CP000027">
    <property type="protein sequence ID" value="AAW39084.1"/>
    <property type="molecule type" value="Genomic_DNA"/>
</dbReference>
<gene>
    <name evidence="1" type="ordered locus">DET0056</name>
</gene>
<organism evidence="1 2">
    <name type="scientific">Dehalococcoides mccartyi (strain ATCC BAA-2266 / KCTC 15142 / 195)</name>
    <name type="common">Dehalococcoides ethenogenes (strain 195)</name>
    <dbReference type="NCBI Taxonomy" id="243164"/>
    <lineage>
        <taxon>Bacteria</taxon>
        <taxon>Bacillati</taxon>
        <taxon>Chloroflexota</taxon>
        <taxon>Dehalococcoidia</taxon>
        <taxon>Dehalococcoidales</taxon>
        <taxon>Dehalococcoidaceae</taxon>
        <taxon>Dehalococcoides</taxon>
    </lineage>
</organism>
<evidence type="ECO:0000313" key="1">
    <source>
        <dbReference type="EMBL" id="AAW39084.1"/>
    </source>
</evidence>
<sequence>MPLPGELCFFIHLKAGSIFPLAAPIKNKACRGPFFYFKADTPCLLYTFFLAEL</sequence>
<reference evidence="1 2" key="1">
    <citation type="journal article" date="2005" name="Science">
        <title>Genome sequence of the PCE-dechlorinating bacterium Dehalococcoides ethenogenes.</title>
        <authorList>
            <person name="Seshadri R."/>
            <person name="Adrian L."/>
            <person name="Fouts D.E."/>
            <person name="Eisen J.A."/>
            <person name="Phillippy A.M."/>
            <person name="Methe B.A."/>
            <person name="Ward N.L."/>
            <person name="Nelson W.C."/>
            <person name="Deboy R.T."/>
            <person name="Khouri H.M."/>
            <person name="Kolonay J.F."/>
            <person name="Dodson R.J."/>
            <person name="Daugherty S.C."/>
            <person name="Brinkac L.M."/>
            <person name="Sullivan S.A."/>
            <person name="Madupu R."/>
            <person name="Nelson K.E."/>
            <person name="Kang K.H."/>
            <person name="Impraim M."/>
            <person name="Tran K."/>
            <person name="Robinson J.M."/>
            <person name="Forberger H.A."/>
            <person name="Fraser C.M."/>
            <person name="Zinder S.H."/>
            <person name="Heidelberg J.F."/>
        </authorList>
    </citation>
    <scope>NUCLEOTIDE SEQUENCE [LARGE SCALE GENOMIC DNA]</scope>
    <source>
        <strain evidence="2">ATCC BAA-2266 / KCTC 15142 / 195</strain>
    </source>
</reference>